<gene>
    <name evidence="6" type="ORF">HUF19_06940</name>
</gene>
<feature type="transmembrane region" description="Helical" evidence="4">
    <location>
        <begin position="38"/>
        <end position="56"/>
    </location>
</feature>
<evidence type="ECO:0000256" key="1">
    <source>
        <dbReference type="ARBA" id="ARBA00004370"/>
    </source>
</evidence>
<dbReference type="InterPro" id="IPR004089">
    <property type="entry name" value="MCPsignal_dom"/>
</dbReference>
<dbReference type="Gene3D" id="1.10.287.950">
    <property type="entry name" value="Methyl-accepting chemotaxis protein"/>
    <property type="match status" value="1"/>
</dbReference>
<dbReference type="SUPFAM" id="SSF58104">
    <property type="entry name" value="Methyl-accepting chemotaxis protein (MCP) signaling domain"/>
    <property type="match status" value="1"/>
</dbReference>
<keyword evidence="4" id="KW-1133">Transmembrane helix</keyword>
<dbReference type="CDD" id="cd11386">
    <property type="entry name" value="MCP_signal"/>
    <property type="match status" value="1"/>
</dbReference>
<keyword evidence="4" id="KW-0472">Membrane</keyword>
<dbReference type="PANTHER" id="PTHR32089">
    <property type="entry name" value="METHYL-ACCEPTING CHEMOTAXIS PROTEIN MCPB"/>
    <property type="match status" value="1"/>
</dbReference>
<sequence>MSKQGIRILLTTIVSALLSLLAVQVMNLPDLLTLKEAAAVLFTCIVTLALLYRAVIKPQIVFSHQIAHRLTHNSEEHDRGRHPLPDYLQAEMQRIDEQLAVYAQLKARLSEHGGRIAIAAAEMSYAADQMKTKIHDEVADTNQIVASANQIHDTVEHMVNQTQEASRAASEAKTINSHGKKAVDETIPQMEGTRQQVNTNAELIAQLEAKSEEIKAVTGVISDIAEQTNLLALNAAIEAARAGEQGRGFAVVADEVRALAAKTSGATQQIGETVNQINLEIKNAVNNSQQLTVTIDHGVQMTQKISTHLNDIYDRSEEIEHSINTIASSVQENSQNIRHISSIVQETSKRLQLTEYEIASIAERSLSLSETAEKIYEAFGNSELGELHDKAKKEATDAAAAIGHLLSEAIKKGMLSEDQVFDKNYQPIKGTSPTKYSTSYDTFSDQNFPAIQEPILERNSDFAYAGAVDVNGYFPTHNKRFCQPLSGDYAKDLLQNRTKRIFNDRTGARCGANTQPFLLQTYKRDTGEVMHDLSVPVYVNGRHWGGFRIGYRSQ</sequence>
<evidence type="ECO:0000256" key="2">
    <source>
        <dbReference type="ARBA" id="ARBA00023224"/>
    </source>
</evidence>
<comment type="subcellular location">
    <subcellularLocation>
        <location evidence="1">Membrane</location>
    </subcellularLocation>
</comment>
<dbReference type="SMART" id="SM00283">
    <property type="entry name" value="MA"/>
    <property type="match status" value="1"/>
</dbReference>
<dbReference type="PROSITE" id="PS50111">
    <property type="entry name" value="CHEMOTAXIS_TRANSDUC_2"/>
    <property type="match status" value="1"/>
</dbReference>
<dbReference type="Proteomes" id="UP001065322">
    <property type="component" value="Chromosome"/>
</dbReference>
<evidence type="ECO:0000256" key="3">
    <source>
        <dbReference type="PROSITE-ProRule" id="PRU00284"/>
    </source>
</evidence>
<dbReference type="EMBL" id="CP054475">
    <property type="protein sequence ID" value="UXD87186.1"/>
    <property type="molecule type" value="Genomic_DNA"/>
</dbReference>
<reference evidence="7" key="1">
    <citation type="submission" date="2020-06" db="EMBL/GenBank/DDBJ databases">
        <title>Thalassolituus marinus alknpb1M-1, a hydrocarbon-degrading bacterium isolated from the deep-sea overlying water using an in-situ strategy from the South China Sea basin.</title>
        <authorList>
            <person name="Dong C."/>
            <person name="Chen Y."/>
            <person name="Shao Z."/>
        </authorList>
    </citation>
    <scope>NUCLEOTIDE SEQUENCE [LARGE SCALE GENOMIC DNA]</scope>
    <source>
        <strain evidence="7">alknpb1M-1</strain>
    </source>
</reference>
<feature type="domain" description="Methyl-accepting transducer" evidence="5">
    <location>
        <begin position="112"/>
        <end position="348"/>
    </location>
</feature>
<keyword evidence="4" id="KW-0812">Transmembrane</keyword>
<dbReference type="RefSeq" id="WP_260999103.1">
    <property type="nucleotide sequence ID" value="NZ_CP054475.1"/>
</dbReference>
<name>A0ABY6A897_9GAMM</name>
<evidence type="ECO:0000313" key="7">
    <source>
        <dbReference type="Proteomes" id="UP001065322"/>
    </source>
</evidence>
<evidence type="ECO:0000259" key="5">
    <source>
        <dbReference type="PROSITE" id="PS50111"/>
    </source>
</evidence>
<dbReference type="Pfam" id="PF00015">
    <property type="entry name" value="MCPsignal"/>
    <property type="match status" value="1"/>
</dbReference>
<evidence type="ECO:0000256" key="4">
    <source>
        <dbReference type="SAM" id="Phobius"/>
    </source>
</evidence>
<protein>
    <submittedName>
        <fullName evidence="6">Methyl-accepting chemotaxis protein</fullName>
    </submittedName>
</protein>
<keyword evidence="7" id="KW-1185">Reference proteome</keyword>
<dbReference type="PANTHER" id="PTHR32089:SF112">
    <property type="entry name" value="LYSOZYME-LIKE PROTEIN-RELATED"/>
    <property type="match status" value="1"/>
</dbReference>
<evidence type="ECO:0000313" key="6">
    <source>
        <dbReference type="EMBL" id="UXD87186.1"/>
    </source>
</evidence>
<organism evidence="6 7">
    <name type="scientific">Thalassolituus hydrocarboniclasticus</name>
    <dbReference type="NCBI Taxonomy" id="2742796"/>
    <lineage>
        <taxon>Bacteria</taxon>
        <taxon>Pseudomonadati</taxon>
        <taxon>Pseudomonadota</taxon>
        <taxon>Gammaproteobacteria</taxon>
        <taxon>Oceanospirillales</taxon>
        <taxon>Oceanospirillaceae</taxon>
        <taxon>Thalassolituus</taxon>
    </lineage>
</organism>
<accession>A0ABY6A897</accession>
<proteinExistence type="predicted"/>
<keyword evidence="2 3" id="KW-0807">Transducer</keyword>